<dbReference type="InterPro" id="IPR002110">
    <property type="entry name" value="Ankyrin_rpt"/>
</dbReference>
<evidence type="ECO:0000256" key="5">
    <source>
        <dbReference type="SAM" id="MobiDB-lite"/>
    </source>
</evidence>
<feature type="coiled-coil region" evidence="4">
    <location>
        <begin position="878"/>
        <end position="905"/>
    </location>
</feature>
<keyword evidence="7" id="KW-1185">Reference proteome</keyword>
<feature type="region of interest" description="Disordered" evidence="5">
    <location>
        <begin position="1"/>
        <end position="22"/>
    </location>
</feature>
<dbReference type="PANTHER" id="PTHR24198:SF194">
    <property type="entry name" value="INVERSIN-A"/>
    <property type="match status" value="1"/>
</dbReference>
<feature type="repeat" description="ANK" evidence="3">
    <location>
        <begin position="717"/>
        <end position="749"/>
    </location>
</feature>
<evidence type="ECO:0000256" key="2">
    <source>
        <dbReference type="ARBA" id="ARBA00023043"/>
    </source>
</evidence>
<feature type="compositionally biased region" description="Basic and acidic residues" evidence="5">
    <location>
        <begin position="170"/>
        <end position="179"/>
    </location>
</feature>
<dbReference type="PROSITE" id="PS50088">
    <property type="entry name" value="ANK_REPEAT"/>
    <property type="match status" value="4"/>
</dbReference>
<evidence type="ECO:0000256" key="4">
    <source>
        <dbReference type="SAM" id="Coils"/>
    </source>
</evidence>
<feature type="repeat" description="ANK" evidence="3">
    <location>
        <begin position="750"/>
        <end position="782"/>
    </location>
</feature>
<dbReference type="SUPFAM" id="SSF48403">
    <property type="entry name" value="Ankyrin repeat"/>
    <property type="match status" value="1"/>
</dbReference>
<dbReference type="PROSITE" id="PS50297">
    <property type="entry name" value="ANK_REP_REGION"/>
    <property type="match status" value="3"/>
</dbReference>
<comment type="caution">
    <text evidence="6">The sequence shown here is derived from an EMBL/GenBank/DDBJ whole genome shotgun (WGS) entry which is preliminary data.</text>
</comment>
<feature type="region of interest" description="Disordered" evidence="5">
    <location>
        <begin position="147"/>
        <end position="179"/>
    </location>
</feature>
<evidence type="ECO:0000313" key="7">
    <source>
        <dbReference type="Proteomes" id="UP001174997"/>
    </source>
</evidence>
<protein>
    <submittedName>
        <fullName evidence="6">Uncharacterized protein</fullName>
    </submittedName>
</protein>
<dbReference type="Pfam" id="PF12796">
    <property type="entry name" value="Ank_2"/>
    <property type="match status" value="2"/>
</dbReference>
<reference evidence="6" key="1">
    <citation type="submission" date="2023-06" db="EMBL/GenBank/DDBJ databases">
        <title>Genome-scale phylogeny and comparative genomics of the fungal order Sordariales.</title>
        <authorList>
            <consortium name="Lawrence Berkeley National Laboratory"/>
            <person name="Hensen N."/>
            <person name="Bonometti L."/>
            <person name="Westerberg I."/>
            <person name="Brannstrom I.O."/>
            <person name="Guillou S."/>
            <person name="Cros-Aarteil S."/>
            <person name="Calhoun S."/>
            <person name="Haridas S."/>
            <person name="Kuo A."/>
            <person name="Mondo S."/>
            <person name="Pangilinan J."/>
            <person name="Riley R."/>
            <person name="Labutti K."/>
            <person name="Andreopoulos B."/>
            <person name="Lipzen A."/>
            <person name="Chen C."/>
            <person name="Yanf M."/>
            <person name="Daum C."/>
            <person name="Ng V."/>
            <person name="Clum A."/>
            <person name="Steindorff A."/>
            <person name="Ohm R."/>
            <person name="Martin F."/>
            <person name="Silar P."/>
            <person name="Natvig D."/>
            <person name="Lalanne C."/>
            <person name="Gautier V."/>
            <person name="Ament-Velasquez S.L."/>
            <person name="Kruys A."/>
            <person name="Hutchinson M.I."/>
            <person name="Powell A.J."/>
            <person name="Barry K."/>
            <person name="Miller A.N."/>
            <person name="Grigoriev I.V."/>
            <person name="Debuchy R."/>
            <person name="Gladieux P."/>
            <person name="Thoren M.H."/>
            <person name="Johannesson H."/>
        </authorList>
    </citation>
    <scope>NUCLEOTIDE SEQUENCE</scope>
    <source>
        <strain evidence="6">CBS 307.81</strain>
    </source>
</reference>
<dbReference type="Proteomes" id="UP001174997">
    <property type="component" value="Unassembled WGS sequence"/>
</dbReference>
<proteinExistence type="predicted"/>
<keyword evidence="2 3" id="KW-0040">ANK repeat</keyword>
<organism evidence="6 7">
    <name type="scientific">Cercophora samala</name>
    <dbReference type="NCBI Taxonomy" id="330535"/>
    <lineage>
        <taxon>Eukaryota</taxon>
        <taxon>Fungi</taxon>
        <taxon>Dikarya</taxon>
        <taxon>Ascomycota</taxon>
        <taxon>Pezizomycotina</taxon>
        <taxon>Sordariomycetes</taxon>
        <taxon>Sordariomycetidae</taxon>
        <taxon>Sordariales</taxon>
        <taxon>Lasiosphaeriaceae</taxon>
        <taxon>Cercophora</taxon>
    </lineage>
</organism>
<dbReference type="InterPro" id="IPR036770">
    <property type="entry name" value="Ankyrin_rpt-contain_sf"/>
</dbReference>
<feature type="repeat" description="ANK" evidence="3">
    <location>
        <begin position="683"/>
        <end position="715"/>
    </location>
</feature>
<evidence type="ECO:0000256" key="1">
    <source>
        <dbReference type="ARBA" id="ARBA00022737"/>
    </source>
</evidence>
<accession>A0AA39ZCG3</accession>
<gene>
    <name evidence="6" type="ORF">QBC41DRAFT_278083</name>
</gene>
<evidence type="ECO:0000256" key="3">
    <source>
        <dbReference type="PROSITE-ProRule" id="PRU00023"/>
    </source>
</evidence>
<sequence length="991" mass="112514">MQSGNLPPTDRYRAQGFPHSREYPKLPSKYTWDRQKQSYCPRNLQIKSASGQFKLKHKYGYVFCHRGLYERASGIVDNSFAAIANGTSQGFFLHEVDAIVWERLDRSFVAHDLHPKRVANLDETWDAYSFHEIVRTGLVTRGVKMGSASRSQAHDANPSSTSTPNAGPRYIKDSEETPSHTDFASTYLTADGDIPGLLEMLWNETRNPVGRVLQIDFRNEDFAKAFPYYSYHISKMQFPASESSRGSQYTLAWKMFESTMMKGYNWKFDSFEALHREIKRESEQAYGRNCFELQHLLLFPPLMMVFQPEPILALAMKTKPANPQWDKKSYEHIYSLCLKQIESFVNIDTGVPGMPYNFILEICHSGLGLRYDRTKKIARNPFNDELLLDEKVIFESLVDRVMIDVSLNLRKRYPDLLFSSCTRLPDVTTPERPYKTGFHNAELGRFKDGEAGLSSKLRALHGGLYPRSHLVVADDPMTEIAARTWIDEEGKMNREQLLHMSYERWLATCPRQEVRKGILALNGRDFVANKFDPAYPLERPPPALEKVANWRQGINSSLETPNGDPATIMTSWSAYKAASKGDVARLRDLIARRVHLNDSTGTYGTPLAVASAKGHHAIVQLLLNAGADISLDQVWGGPTEVSTFYGFPLELASYYGHGHIVKTLLKKVDEQMGINHQPTKNQYIRAALHHSSDQGHEAVVQQLINAGADVESLGDRYEATPLQVASSRGKIKVVNLLLQNKAKVNAHGMRHCTALRAACRYGHVDVAKLLLQHGAVLDFPLESWFLPEIRTLLQGEAAEKGRNRSAPGPCTSPATEPNLAPEQYILGELRFDNLDWMAKHGFDITPLTDTMKSNGWPKRNPRCHLSNLSHSPDHYKLVVSQKAALEAWEEKMKRQREQEMLARVKKLTNSTNIFMLQALVKFYLQKQQRVKIQLESCGCLLCIFDKQAHESVEGMLQAYNTKPIDPVAFTVQQIRDRRMREDRARLMAEID</sequence>
<dbReference type="Gene3D" id="1.25.40.20">
    <property type="entry name" value="Ankyrin repeat-containing domain"/>
    <property type="match status" value="2"/>
</dbReference>
<dbReference type="PANTHER" id="PTHR24198">
    <property type="entry name" value="ANKYRIN REPEAT AND PROTEIN KINASE DOMAIN-CONTAINING PROTEIN"/>
    <property type="match status" value="1"/>
</dbReference>
<feature type="repeat" description="ANK" evidence="3">
    <location>
        <begin position="602"/>
        <end position="634"/>
    </location>
</feature>
<feature type="region of interest" description="Disordered" evidence="5">
    <location>
        <begin position="798"/>
        <end position="818"/>
    </location>
</feature>
<dbReference type="EMBL" id="JAULSY010000065">
    <property type="protein sequence ID" value="KAK0667869.1"/>
    <property type="molecule type" value="Genomic_DNA"/>
</dbReference>
<keyword evidence="4" id="KW-0175">Coiled coil</keyword>
<dbReference type="SMART" id="SM00248">
    <property type="entry name" value="ANK"/>
    <property type="match status" value="4"/>
</dbReference>
<keyword evidence="1" id="KW-0677">Repeat</keyword>
<name>A0AA39ZCG3_9PEZI</name>
<evidence type="ECO:0000313" key="6">
    <source>
        <dbReference type="EMBL" id="KAK0667869.1"/>
    </source>
</evidence>
<dbReference type="AlphaFoldDB" id="A0AA39ZCG3"/>